<keyword evidence="1" id="KW-0812">Transmembrane</keyword>
<dbReference type="SMART" id="SM00052">
    <property type="entry name" value="EAL"/>
    <property type="match status" value="1"/>
</dbReference>
<feature type="transmembrane region" description="Helical" evidence="1">
    <location>
        <begin position="124"/>
        <end position="143"/>
    </location>
</feature>
<feature type="domain" description="GGDEF" evidence="3">
    <location>
        <begin position="240"/>
        <end position="372"/>
    </location>
</feature>
<dbReference type="InterPro" id="IPR001633">
    <property type="entry name" value="EAL_dom"/>
</dbReference>
<proteinExistence type="predicted"/>
<dbReference type="EMBL" id="QGKL01000039">
    <property type="protein sequence ID" value="PWQ94591.1"/>
    <property type="molecule type" value="Genomic_DNA"/>
</dbReference>
<feature type="transmembrane region" description="Helical" evidence="1">
    <location>
        <begin position="54"/>
        <end position="73"/>
    </location>
</feature>
<feature type="domain" description="EAL" evidence="2">
    <location>
        <begin position="381"/>
        <end position="634"/>
    </location>
</feature>
<protein>
    <recommendedName>
        <fullName evidence="6">GGDEF-domain containing protein</fullName>
    </recommendedName>
</protein>
<keyword evidence="1" id="KW-0472">Membrane</keyword>
<feature type="transmembrane region" description="Helical" evidence="1">
    <location>
        <begin position="21"/>
        <end position="42"/>
    </location>
</feature>
<dbReference type="PROSITE" id="PS50883">
    <property type="entry name" value="EAL"/>
    <property type="match status" value="1"/>
</dbReference>
<sequence>MIRWQSTEKGSPFLMKMFQRILIFCQVAMISGALISLFLGVAAVEGNSVLGVRYMTIALSTGALLLLYCFKLLRDGKQVQAGAVFLWVTTFVISYAAWVGGGLLSISIVCFPVLLLFAGLFAEAFVFFSVGSFLVGVVVYLGMMDVLDTSFNPIEALVPAEARLGGFVSILLTSGFCGWTFGRDMRGAFKALNSEHQLVVESQAVIQELAYKDALTGLLNRAAAKEAYEIMLTNINFNEERIAFYFIDLDNFKVINDLFDHEAGDQLLITIANRLQRLTRQEDIACRLGGDEFVVFVRAKASFDFDGLAQRAMSAVAQPHYILGAEAEVTASIGIALVSEKGLSFDEVRKKSDMAMYKAKQSGKNKYHYYSESLHTEYMKSLNVLNGLKDALSEGFLDLYFQPQINLETNKIDSAEALLRWNRGNPYGFNPDDFIPVIESTELIHDIGAWVIQEACRACKKWHEQGHHISIAVNVSALQITRFNFYSIVEDALKESGLDANFLEIELTEHVLLTENMEVRSRLKALKDLGIKLAIDDFGTGYSNMNYLTRLRVDVLKLDKSFISEINVSKDSRVIVTAIIEMANVLGMQVIAEGVESIIQRNTLRELGCGLGQGFLWSKALPNLALLAFLDSSLKSGYLKVLDDYEQSNSVLN</sequence>
<dbReference type="SUPFAM" id="SSF141868">
    <property type="entry name" value="EAL domain-like"/>
    <property type="match status" value="1"/>
</dbReference>
<organism evidence="4 5">
    <name type="scientific">Leucothrix arctica</name>
    <dbReference type="NCBI Taxonomy" id="1481894"/>
    <lineage>
        <taxon>Bacteria</taxon>
        <taxon>Pseudomonadati</taxon>
        <taxon>Pseudomonadota</taxon>
        <taxon>Gammaproteobacteria</taxon>
        <taxon>Thiotrichales</taxon>
        <taxon>Thiotrichaceae</taxon>
        <taxon>Leucothrix</taxon>
    </lineage>
</organism>
<evidence type="ECO:0000313" key="5">
    <source>
        <dbReference type="Proteomes" id="UP000245506"/>
    </source>
</evidence>
<dbReference type="PROSITE" id="PS50887">
    <property type="entry name" value="GGDEF"/>
    <property type="match status" value="1"/>
</dbReference>
<dbReference type="NCBIfam" id="TIGR00254">
    <property type="entry name" value="GGDEF"/>
    <property type="match status" value="1"/>
</dbReference>
<keyword evidence="1" id="KW-1133">Transmembrane helix</keyword>
<evidence type="ECO:0000259" key="3">
    <source>
        <dbReference type="PROSITE" id="PS50887"/>
    </source>
</evidence>
<dbReference type="InterPro" id="IPR052155">
    <property type="entry name" value="Biofilm_reg_signaling"/>
</dbReference>
<feature type="transmembrane region" description="Helical" evidence="1">
    <location>
        <begin position="164"/>
        <end position="182"/>
    </location>
</feature>
<dbReference type="Gene3D" id="3.20.20.450">
    <property type="entry name" value="EAL domain"/>
    <property type="match status" value="1"/>
</dbReference>
<gene>
    <name evidence="4" type="ORF">DKT75_14950</name>
</gene>
<dbReference type="SMART" id="SM00267">
    <property type="entry name" value="GGDEF"/>
    <property type="match status" value="1"/>
</dbReference>
<dbReference type="InterPro" id="IPR029787">
    <property type="entry name" value="Nucleotide_cyclase"/>
</dbReference>
<dbReference type="InterPro" id="IPR043128">
    <property type="entry name" value="Rev_trsase/Diguanyl_cyclase"/>
</dbReference>
<feature type="transmembrane region" description="Helical" evidence="1">
    <location>
        <begin position="85"/>
        <end position="118"/>
    </location>
</feature>
<evidence type="ECO:0000313" key="4">
    <source>
        <dbReference type="EMBL" id="PWQ94591.1"/>
    </source>
</evidence>
<evidence type="ECO:0008006" key="6">
    <source>
        <dbReference type="Google" id="ProtNLM"/>
    </source>
</evidence>
<dbReference type="InterPro" id="IPR000160">
    <property type="entry name" value="GGDEF_dom"/>
</dbReference>
<dbReference type="Proteomes" id="UP000245506">
    <property type="component" value="Unassembled WGS sequence"/>
</dbReference>
<dbReference type="Gene3D" id="3.30.70.270">
    <property type="match status" value="1"/>
</dbReference>
<keyword evidence="5" id="KW-1185">Reference proteome</keyword>
<dbReference type="InterPro" id="IPR035919">
    <property type="entry name" value="EAL_sf"/>
</dbReference>
<dbReference type="CDD" id="cd01949">
    <property type="entry name" value="GGDEF"/>
    <property type="match status" value="1"/>
</dbReference>
<dbReference type="AlphaFoldDB" id="A0A317C8L0"/>
<dbReference type="CDD" id="cd01948">
    <property type="entry name" value="EAL"/>
    <property type="match status" value="1"/>
</dbReference>
<reference evidence="4 5" key="1">
    <citation type="submission" date="2018-05" db="EMBL/GenBank/DDBJ databases">
        <title>Leucothrix arctica sp. nov., isolated from Arctic seawater.</title>
        <authorList>
            <person name="Choi A."/>
            <person name="Baek K."/>
        </authorList>
    </citation>
    <scope>NUCLEOTIDE SEQUENCE [LARGE SCALE GENOMIC DNA]</scope>
    <source>
        <strain evidence="4 5">IMCC9719</strain>
    </source>
</reference>
<dbReference type="Pfam" id="PF00990">
    <property type="entry name" value="GGDEF"/>
    <property type="match status" value="1"/>
</dbReference>
<accession>A0A317C8L0</accession>
<dbReference type="SUPFAM" id="SSF55073">
    <property type="entry name" value="Nucleotide cyclase"/>
    <property type="match status" value="1"/>
</dbReference>
<dbReference type="PANTHER" id="PTHR44757">
    <property type="entry name" value="DIGUANYLATE CYCLASE DGCP"/>
    <property type="match status" value="1"/>
</dbReference>
<comment type="caution">
    <text evidence="4">The sequence shown here is derived from an EMBL/GenBank/DDBJ whole genome shotgun (WGS) entry which is preliminary data.</text>
</comment>
<evidence type="ECO:0000256" key="1">
    <source>
        <dbReference type="SAM" id="Phobius"/>
    </source>
</evidence>
<dbReference type="PANTHER" id="PTHR44757:SF2">
    <property type="entry name" value="BIOFILM ARCHITECTURE MAINTENANCE PROTEIN MBAA"/>
    <property type="match status" value="1"/>
</dbReference>
<dbReference type="Pfam" id="PF00563">
    <property type="entry name" value="EAL"/>
    <property type="match status" value="1"/>
</dbReference>
<name>A0A317C8L0_9GAMM</name>
<evidence type="ECO:0000259" key="2">
    <source>
        <dbReference type="PROSITE" id="PS50883"/>
    </source>
</evidence>